<dbReference type="GO" id="GO:0004016">
    <property type="term" value="F:adenylate cyclase activity"/>
    <property type="evidence" value="ECO:0007669"/>
    <property type="project" value="TreeGrafter"/>
</dbReference>
<dbReference type="PANTHER" id="PTHR16305">
    <property type="entry name" value="TESTICULAR SOLUBLE ADENYLYL CYCLASE"/>
    <property type="match status" value="1"/>
</dbReference>
<feature type="domain" description="HTH luxR-type" evidence="4">
    <location>
        <begin position="880"/>
        <end position="944"/>
    </location>
</feature>
<evidence type="ECO:0000313" key="6">
    <source>
        <dbReference type="Proteomes" id="UP000035058"/>
    </source>
</evidence>
<dbReference type="Pfam" id="PF00196">
    <property type="entry name" value="GerE"/>
    <property type="match status" value="1"/>
</dbReference>
<feature type="region of interest" description="Disordered" evidence="3">
    <location>
        <begin position="364"/>
        <end position="389"/>
    </location>
</feature>
<gene>
    <name evidence="5" type="ORF">GONAM_02_01810</name>
</gene>
<evidence type="ECO:0000259" key="4">
    <source>
        <dbReference type="PROSITE" id="PS50043"/>
    </source>
</evidence>
<comment type="caution">
    <text evidence="5">The sequence shown here is derived from an EMBL/GenBank/DDBJ whole genome shotgun (WGS) entry which is preliminary data.</text>
</comment>
<evidence type="ECO:0000256" key="3">
    <source>
        <dbReference type="SAM" id="MobiDB-lite"/>
    </source>
</evidence>
<dbReference type="InterPro" id="IPR000792">
    <property type="entry name" value="Tscrpt_reg_LuxR_C"/>
</dbReference>
<dbReference type="InterPro" id="IPR016032">
    <property type="entry name" value="Sig_transdc_resp-reg_C-effctor"/>
</dbReference>
<feature type="compositionally biased region" description="Low complexity" evidence="3">
    <location>
        <begin position="366"/>
        <end position="377"/>
    </location>
</feature>
<dbReference type="InterPro" id="IPR011990">
    <property type="entry name" value="TPR-like_helical_dom_sf"/>
</dbReference>
<dbReference type="SUPFAM" id="SSF46894">
    <property type="entry name" value="C-terminal effector domain of the bipartite response regulators"/>
    <property type="match status" value="1"/>
</dbReference>
<dbReference type="GO" id="GO:0003677">
    <property type="term" value="F:DNA binding"/>
    <property type="evidence" value="ECO:0007669"/>
    <property type="project" value="InterPro"/>
</dbReference>
<organism evidence="5 6">
    <name type="scientific">Gordonia namibiensis NBRC 108229</name>
    <dbReference type="NCBI Taxonomy" id="1208314"/>
    <lineage>
        <taxon>Bacteria</taxon>
        <taxon>Bacillati</taxon>
        <taxon>Actinomycetota</taxon>
        <taxon>Actinomycetes</taxon>
        <taxon>Mycobacteriales</taxon>
        <taxon>Gordoniaceae</taxon>
        <taxon>Gordonia</taxon>
    </lineage>
</organism>
<evidence type="ECO:0000313" key="5">
    <source>
        <dbReference type="EMBL" id="GAB98658.1"/>
    </source>
</evidence>
<dbReference type="PROSITE" id="PS50043">
    <property type="entry name" value="HTH_LUXR_2"/>
    <property type="match status" value="1"/>
</dbReference>
<evidence type="ECO:0000256" key="1">
    <source>
        <dbReference type="ARBA" id="ARBA00022741"/>
    </source>
</evidence>
<dbReference type="CDD" id="cd06170">
    <property type="entry name" value="LuxR_C_like"/>
    <property type="match status" value="1"/>
</dbReference>
<dbReference type="PROSITE" id="PS00622">
    <property type="entry name" value="HTH_LUXR_1"/>
    <property type="match status" value="1"/>
</dbReference>
<dbReference type="GO" id="GO:0005524">
    <property type="term" value="F:ATP binding"/>
    <property type="evidence" value="ECO:0007669"/>
    <property type="project" value="UniProtKB-KW"/>
</dbReference>
<dbReference type="InterPro" id="IPR041664">
    <property type="entry name" value="AAA_16"/>
</dbReference>
<dbReference type="GO" id="GO:0006355">
    <property type="term" value="P:regulation of DNA-templated transcription"/>
    <property type="evidence" value="ECO:0007669"/>
    <property type="project" value="InterPro"/>
</dbReference>
<dbReference type="InterPro" id="IPR036388">
    <property type="entry name" value="WH-like_DNA-bd_sf"/>
</dbReference>
<dbReference type="SUPFAM" id="SSF48452">
    <property type="entry name" value="TPR-like"/>
    <property type="match status" value="1"/>
</dbReference>
<accession>K6VR20</accession>
<name>K6VR20_9ACTN</name>
<dbReference type="AlphaFoldDB" id="K6VR20"/>
<dbReference type="Gene3D" id="1.25.40.10">
    <property type="entry name" value="Tetratricopeptide repeat domain"/>
    <property type="match status" value="1"/>
</dbReference>
<dbReference type="PANTHER" id="PTHR16305:SF35">
    <property type="entry name" value="TRANSCRIPTIONAL ACTIVATOR DOMAIN"/>
    <property type="match status" value="1"/>
</dbReference>
<reference evidence="5 6" key="1">
    <citation type="submission" date="2012-08" db="EMBL/GenBank/DDBJ databases">
        <title>Whole genome shotgun sequence of Gordonia namibiensis NBRC 108229.</title>
        <authorList>
            <person name="Isaki-Nakamura S."/>
            <person name="Hosoyama A."/>
            <person name="Tsuchikane K."/>
            <person name="Katsumata H."/>
            <person name="Baba S."/>
            <person name="Yamazaki S."/>
            <person name="Fujita N."/>
        </authorList>
    </citation>
    <scope>NUCLEOTIDE SEQUENCE [LARGE SCALE GENOMIC DNA]</scope>
    <source>
        <strain evidence="5 6">NBRC 108229</strain>
    </source>
</reference>
<dbReference type="SMART" id="SM00421">
    <property type="entry name" value="HTH_LUXR"/>
    <property type="match status" value="1"/>
</dbReference>
<dbReference type="SUPFAM" id="SSF52540">
    <property type="entry name" value="P-loop containing nucleoside triphosphate hydrolases"/>
    <property type="match status" value="1"/>
</dbReference>
<dbReference type="Pfam" id="PF13191">
    <property type="entry name" value="AAA_16"/>
    <property type="match status" value="1"/>
</dbReference>
<dbReference type="Proteomes" id="UP000035058">
    <property type="component" value="Unassembled WGS sequence"/>
</dbReference>
<feature type="region of interest" description="Disordered" evidence="3">
    <location>
        <begin position="936"/>
        <end position="956"/>
    </location>
</feature>
<keyword evidence="6" id="KW-1185">Reference proteome</keyword>
<sequence>MKPTGGLWVSRNLSSQARARVKISGMGWRAEGRTLIGREGEQQQLAELCDRARAGESGVLVIHGEAGIGKTVLLAVMLAGAENGCRAVRIVGAESEMELAYAGMQQLCGPLLGLIDGLPDPQKNALAIALGLREGSAPDRLLVGLAVLTLLGDAGAERPTVCVIDDAQWVDHASLQALTFAARRLLADRVVMVFATRTPEARPELNGLPDLKLDRLTHADADRLLSEVMPGQLDQTVRENILAEADGNPLALLELRHAMVPAVLAGGYGLAAATSVAKRIEREYEQRLHELPQATRTLLLLAAAEPTGDSVRLWAAAAQLQIDADAGVPAERAGLITVESRLRFRHPLVRSAIYRNATPSERRQAHAALAEAASDPAANEHRAWHRAHSVSAPDEAVAAELVRSAERARRRGGAAAAAAFLAYAVELTPDPRCRAERALDAALSKLDAGDPEAATQLLAAVAGTEDELIQARTDLVRAKIAFAAQRGRDAPPLLLAAAQRLQPLDPALARSTYLDALMAAMIVGRLSVEDGASATAIATAARRAPPPAGPPTAADLFLEGIILRLAEGHAAAAPVLQRAINQYLTEDAAGLADPRSHDITLRVLLDLLDQDTYNSINKRQLEQLDAAGELTVLPAALTTYAGVCVTAGEFEQAANLLAQSEAISTATGGPPHSSIQTYLAACRGQEDLARELARTTIEDATARGEGSEIAVVLFALAILNNGLCQYDEALAACTSALEYDDVGMRGHLVNEMVEAAARSGDTSTALSGAQQMLEFAETTGTATALGYCARAKALTATDSAAEDEYRTAIEHLERSPLKVMTARTHLIFGEWLRRENRRGEARKELRTAHDMFVQMGADGYAERTRRELQAAGGISRGDRSRTSTTTLTTQESYIARLAGDGYSNSEIASHLFISPRTVEWHLSRIFAKLGLSSRRELRKAGDQRPKQARGKQFSES</sequence>
<dbReference type="PRINTS" id="PR00038">
    <property type="entry name" value="HTHLUXR"/>
</dbReference>
<dbReference type="Gene3D" id="1.10.10.10">
    <property type="entry name" value="Winged helix-like DNA-binding domain superfamily/Winged helix DNA-binding domain"/>
    <property type="match status" value="1"/>
</dbReference>
<proteinExistence type="predicted"/>
<dbReference type="GO" id="GO:0005737">
    <property type="term" value="C:cytoplasm"/>
    <property type="evidence" value="ECO:0007669"/>
    <property type="project" value="TreeGrafter"/>
</dbReference>
<keyword evidence="1" id="KW-0547">Nucleotide-binding</keyword>
<dbReference type="InterPro" id="IPR027417">
    <property type="entry name" value="P-loop_NTPase"/>
</dbReference>
<dbReference type="EMBL" id="BAHE01000002">
    <property type="protein sequence ID" value="GAB98658.1"/>
    <property type="molecule type" value="Genomic_DNA"/>
</dbReference>
<protein>
    <submittedName>
        <fullName evidence="5">Putative LuxR family transcriptional regulator</fullName>
    </submittedName>
</protein>
<evidence type="ECO:0000256" key="2">
    <source>
        <dbReference type="ARBA" id="ARBA00022840"/>
    </source>
</evidence>
<keyword evidence="2" id="KW-0067">ATP-binding</keyword>
<feature type="compositionally biased region" description="Basic and acidic residues" evidence="3">
    <location>
        <begin position="936"/>
        <end position="945"/>
    </location>
</feature>